<dbReference type="HAMAP" id="MF_00040">
    <property type="entry name" value="RRF"/>
    <property type="match status" value="1"/>
</dbReference>
<feature type="domain" description="Ribosome recycling factor" evidence="3">
    <location>
        <begin position="25"/>
        <end position="187"/>
    </location>
</feature>
<evidence type="ECO:0000259" key="3">
    <source>
        <dbReference type="Pfam" id="PF01765"/>
    </source>
</evidence>
<dbReference type="GO" id="GO:0043023">
    <property type="term" value="F:ribosomal large subunit binding"/>
    <property type="evidence" value="ECO:0007669"/>
    <property type="project" value="TreeGrafter"/>
</dbReference>
<dbReference type="SUPFAM" id="SSF55194">
    <property type="entry name" value="Ribosome recycling factor, RRF"/>
    <property type="match status" value="1"/>
</dbReference>
<dbReference type="Gene3D" id="1.10.132.20">
    <property type="entry name" value="Ribosome-recycling factor"/>
    <property type="match status" value="1"/>
</dbReference>
<proteinExistence type="inferred from homology"/>
<evidence type="ECO:0000256" key="1">
    <source>
        <dbReference type="ARBA" id="ARBA00005912"/>
    </source>
</evidence>
<evidence type="ECO:0000256" key="2">
    <source>
        <dbReference type="ARBA" id="ARBA00022917"/>
    </source>
</evidence>
<sequence length="189" mass="21463">MSDDMVELVFEETTEKMGDAVVHTRREFSTIRTGRASSSMVENLTVSAYGVEMRMQEIATFSVPEPRQLLITPHDPTNVAAVERAVVNADLGLAPSNDGRTIRLSFPELTEERRRDMVRMINRMAEDGKNHLRGIRRHARKDLDDIESEGHVSEDDIRHAGSRLDNLIHRNEAEIDEARTAKEDELLEV</sequence>
<dbReference type="InterPro" id="IPR023584">
    <property type="entry name" value="Ribosome_recyc_fac_dom"/>
</dbReference>
<gene>
    <name evidence="4" type="ORF">METZ01_LOCUS50108</name>
</gene>
<dbReference type="PANTHER" id="PTHR20982">
    <property type="entry name" value="RIBOSOME RECYCLING FACTOR"/>
    <property type="match status" value="1"/>
</dbReference>
<evidence type="ECO:0000313" key="4">
    <source>
        <dbReference type="EMBL" id="SUZ97254.1"/>
    </source>
</evidence>
<dbReference type="EMBL" id="UINC01002491">
    <property type="protein sequence ID" value="SUZ97254.1"/>
    <property type="molecule type" value="Genomic_DNA"/>
</dbReference>
<dbReference type="InterPro" id="IPR036191">
    <property type="entry name" value="RRF_sf"/>
</dbReference>
<dbReference type="InterPro" id="IPR002661">
    <property type="entry name" value="Ribosome_recyc_fac"/>
</dbReference>
<dbReference type="FunFam" id="3.30.1360.40:FF:000001">
    <property type="entry name" value="Ribosome-recycling factor"/>
    <property type="match status" value="1"/>
</dbReference>
<reference evidence="4" key="1">
    <citation type="submission" date="2018-05" db="EMBL/GenBank/DDBJ databases">
        <authorList>
            <person name="Lanie J.A."/>
            <person name="Ng W.-L."/>
            <person name="Kazmierczak K.M."/>
            <person name="Andrzejewski T.M."/>
            <person name="Davidsen T.M."/>
            <person name="Wayne K.J."/>
            <person name="Tettelin H."/>
            <person name="Glass J.I."/>
            <person name="Rusch D."/>
            <person name="Podicherti R."/>
            <person name="Tsui H.-C.T."/>
            <person name="Winkler M.E."/>
        </authorList>
    </citation>
    <scope>NUCLEOTIDE SEQUENCE</scope>
</reference>
<dbReference type="GO" id="GO:0006412">
    <property type="term" value="P:translation"/>
    <property type="evidence" value="ECO:0007669"/>
    <property type="project" value="UniProtKB-KW"/>
</dbReference>
<dbReference type="Gene3D" id="3.30.1360.40">
    <property type="match status" value="1"/>
</dbReference>
<organism evidence="4">
    <name type="scientific">marine metagenome</name>
    <dbReference type="NCBI Taxonomy" id="408172"/>
    <lineage>
        <taxon>unclassified sequences</taxon>
        <taxon>metagenomes</taxon>
        <taxon>ecological metagenomes</taxon>
    </lineage>
</organism>
<keyword evidence="2" id="KW-0648">Protein biosynthesis</keyword>
<accession>A0A381S1D4</accession>
<name>A0A381S1D4_9ZZZZ</name>
<dbReference type="NCBIfam" id="TIGR00496">
    <property type="entry name" value="frr"/>
    <property type="match status" value="1"/>
</dbReference>
<dbReference type="PANTHER" id="PTHR20982:SF3">
    <property type="entry name" value="MITOCHONDRIAL RIBOSOME RECYCLING FACTOR PSEUDO 1"/>
    <property type="match status" value="1"/>
</dbReference>
<dbReference type="AlphaFoldDB" id="A0A381S1D4"/>
<dbReference type="Pfam" id="PF01765">
    <property type="entry name" value="RRF"/>
    <property type="match status" value="1"/>
</dbReference>
<protein>
    <recommendedName>
        <fullName evidence="3">Ribosome recycling factor domain-containing protein</fullName>
    </recommendedName>
</protein>
<comment type="similarity">
    <text evidence="1">Belongs to the RRF family.</text>
</comment>
<dbReference type="CDD" id="cd00520">
    <property type="entry name" value="RRF"/>
    <property type="match status" value="1"/>
</dbReference>